<comment type="caution">
    <text evidence="2">The sequence shown here is derived from an EMBL/GenBank/DDBJ whole genome shotgun (WGS) entry which is preliminary data.</text>
</comment>
<evidence type="ECO:0000313" key="3">
    <source>
        <dbReference type="Proteomes" id="UP001287286"/>
    </source>
</evidence>
<keyword evidence="3" id="KW-1185">Reference proteome</keyword>
<reference evidence="2 3" key="1">
    <citation type="journal article" date="2024" name="Microbiol. Resour. Announc.">
        <title>Genome annotations for the ascomycete fungi Trichoderma harzianum, Trichoderma aggressivum, and Purpureocillium lilacinum.</title>
        <authorList>
            <person name="Beijen E.P.W."/>
            <person name="Ohm R.A."/>
        </authorList>
    </citation>
    <scope>NUCLEOTIDE SEQUENCE [LARGE SCALE GENOMIC DNA]</scope>
    <source>
        <strain evidence="2 3">CBS 150709</strain>
    </source>
</reference>
<sequence length="270" mass="31121">MASTEVTKGTTRLRSNRDWEVWSDKFMMKAIDLNVWALVDPDKDEEPIKRPLQPDFADYPRRVHGTAAAGSTPSGPKSSARRQRSSQTQTSETVDDEIQVISGTEPETEWGHDTLRARAYHELTARDRDIYDRAGKDYDRRYQTFKDQQAALSKLRTWVMDTISDHYYTTCCKGEASMRIWYSNLEEDANVDTRRLRSDARERYRAVLKPLATPPADFEAWINQWKEAFAYAVSKDVSDVQNADEWLDDLVQAVRKIMPNWGSIGCIVAR</sequence>
<dbReference type="Proteomes" id="UP001287286">
    <property type="component" value="Unassembled WGS sequence"/>
</dbReference>
<gene>
    <name evidence="2" type="ORF">Purlil1_13823</name>
</gene>
<organism evidence="2 3">
    <name type="scientific">Purpureocillium lilacinum</name>
    <name type="common">Paecilomyces lilacinus</name>
    <dbReference type="NCBI Taxonomy" id="33203"/>
    <lineage>
        <taxon>Eukaryota</taxon>
        <taxon>Fungi</taxon>
        <taxon>Dikarya</taxon>
        <taxon>Ascomycota</taxon>
        <taxon>Pezizomycotina</taxon>
        <taxon>Sordariomycetes</taxon>
        <taxon>Hypocreomycetidae</taxon>
        <taxon>Hypocreales</taxon>
        <taxon>Ophiocordycipitaceae</taxon>
        <taxon>Purpureocillium</taxon>
    </lineage>
</organism>
<name>A0ABR0BCZ5_PURLI</name>
<evidence type="ECO:0000256" key="1">
    <source>
        <dbReference type="SAM" id="MobiDB-lite"/>
    </source>
</evidence>
<protein>
    <recommendedName>
        <fullName evidence="4">Gag protein</fullName>
    </recommendedName>
</protein>
<accession>A0ABR0BCZ5</accession>
<evidence type="ECO:0008006" key="4">
    <source>
        <dbReference type="Google" id="ProtNLM"/>
    </source>
</evidence>
<proteinExistence type="predicted"/>
<evidence type="ECO:0000313" key="2">
    <source>
        <dbReference type="EMBL" id="KAK4068327.1"/>
    </source>
</evidence>
<dbReference type="EMBL" id="JAWRVI010000316">
    <property type="protein sequence ID" value="KAK4068327.1"/>
    <property type="molecule type" value="Genomic_DNA"/>
</dbReference>
<feature type="region of interest" description="Disordered" evidence="1">
    <location>
        <begin position="42"/>
        <end position="108"/>
    </location>
</feature>